<evidence type="ECO:0000256" key="6">
    <source>
        <dbReference type="ARBA" id="ARBA00022723"/>
    </source>
</evidence>
<proteinExistence type="inferred from homology"/>
<name>A0A833HPW8_9FIRM</name>
<gene>
    <name evidence="12" type="ORF">F8153_07365</name>
</gene>
<dbReference type="Gene3D" id="1.20.1440.100">
    <property type="entry name" value="SG protein - dephosphorylation function"/>
    <property type="match status" value="1"/>
</dbReference>
<dbReference type="PANTHER" id="PTHR43344:SF2">
    <property type="entry name" value="PHOSPHOSERINE PHOSPHATASE"/>
    <property type="match status" value="1"/>
</dbReference>
<comment type="similarity">
    <text evidence="3">Belongs to the HAD-like hydrolase superfamily. SerB family.</text>
</comment>
<evidence type="ECO:0000256" key="4">
    <source>
        <dbReference type="ARBA" id="ARBA00012640"/>
    </source>
</evidence>
<evidence type="ECO:0000256" key="3">
    <source>
        <dbReference type="ARBA" id="ARBA00009184"/>
    </source>
</evidence>
<evidence type="ECO:0000256" key="1">
    <source>
        <dbReference type="ARBA" id="ARBA00001946"/>
    </source>
</evidence>
<dbReference type="NCBIfam" id="TIGR01488">
    <property type="entry name" value="HAD-SF-IB"/>
    <property type="match status" value="1"/>
</dbReference>
<keyword evidence="9" id="KW-0718">Serine biosynthesis</keyword>
<dbReference type="Proteomes" id="UP000465601">
    <property type="component" value="Unassembled WGS sequence"/>
</dbReference>
<evidence type="ECO:0000256" key="7">
    <source>
        <dbReference type="ARBA" id="ARBA00022801"/>
    </source>
</evidence>
<keyword evidence="5" id="KW-0028">Amino-acid biosynthesis</keyword>
<keyword evidence="6" id="KW-0479">Metal-binding</keyword>
<reference evidence="12 13" key="1">
    <citation type="submission" date="2019-10" db="EMBL/GenBank/DDBJ databases">
        <title>Alkaliphilus serpentinus sp. nov. and Alkaliphilus pronyensis sp. nov., two novel anaerobic alkaliphilic species isolated from the serpentinized-hosted hydrothermal field of the Prony Bay (New Caledonia).</title>
        <authorList>
            <person name="Postec A."/>
        </authorList>
    </citation>
    <scope>NUCLEOTIDE SEQUENCE [LARGE SCALE GENOMIC DNA]</scope>
    <source>
        <strain evidence="12 13">LacT</strain>
    </source>
</reference>
<keyword evidence="13" id="KW-1185">Reference proteome</keyword>
<evidence type="ECO:0000256" key="2">
    <source>
        <dbReference type="ARBA" id="ARBA00005135"/>
    </source>
</evidence>
<organism evidence="12 13">
    <name type="scientific">Alkaliphilus serpentinus</name>
    <dbReference type="NCBI Taxonomy" id="1482731"/>
    <lineage>
        <taxon>Bacteria</taxon>
        <taxon>Bacillati</taxon>
        <taxon>Bacillota</taxon>
        <taxon>Clostridia</taxon>
        <taxon>Peptostreptococcales</taxon>
        <taxon>Natronincolaceae</taxon>
        <taxon>Alkaliphilus</taxon>
    </lineage>
</organism>
<dbReference type="SUPFAM" id="SSF56784">
    <property type="entry name" value="HAD-like"/>
    <property type="match status" value="1"/>
</dbReference>
<keyword evidence="7 12" id="KW-0378">Hydrolase</keyword>
<dbReference type="Gene3D" id="3.40.50.1000">
    <property type="entry name" value="HAD superfamily/HAD-like"/>
    <property type="match status" value="1"/>
</dbReference>
<dbReference type="EC" id="3.1.3.3" evidence="4"/>
<dbReference type="AlphaFoldDB" id="A0A833HPW8"/>
<dbReference type="InterPro" id="IPR023214">
    <property type="entry name" value="HAD_sf"/>
</dbReference>
<dbReference type="PANTHER" id="PTHR43344">
    <property type="entry name" value="PHOSPHOSERINE PHOSPHATASE"/>
    <property type="match status" value="1"/>
</dbReference>
<comment type="caution">
    <text evidence="12">The sequence shown here is derived from an EMBL/GenBank/DDBJ whole genome shotgun (WGS) entry which is preliminary data.</text>
</comment>
<evidence type="ECO:0000256" key="11">
    <source>
        <dbReference type="ARBA" id="ARBA00048523"/>
    </source>
</evidence>
<dbReference type="NCBIfam" id="TIGR01490">
    <property type="entry name" value="HAD-SF-IB-hyp1"/>
    <property type="match status" value="1"/>
</dbReference>
<sequence length="241" mass="28043">MSSIGVFIDIDGTLYRNSLMLEHFQKLLKYEIIDPAIWHSAAKKLFHSWDKRQGDYEDYLLEVAAIYLQSMKGLNRGEINFISNQIIDMKGDRVYRYTRDQILWHKEQGHKIFFVSGSPDYLVEKMAIKYKVTDFKGTQYKVDENDYFTGEIDQMWDSNNKHDAIMEFVEKYNINLEGSYAYGDTNGDFSMLKLVGNPVAINPARELLLNIKSDPQLVKNTLIIIERKDVIYKVGAEVDII</sequence>
<dbReference type="OrthoDB" id="9794212at2"/>
<evidence type="ECO:0000256" key="10">
    <source>
        <dbReference type="ARBA" id="ARBA00048138"/>
    </source>
</evidence>
<evidence type="ECO:0000313" key="13">
    <source>
        <dbReference type="Proteomes" id="UP000465601"/>
    </source>
</evidence>
<protein>
    <recommendedName>
        <fullName evidence="4">phosphoserine phosphatase</fullName>
        <ecNumber evidence="4">3.1.3.3</ecNumber>
    </recommendedName>
</protein>
<comment type="catalytic activity">
    <reaction evidence="10">
        <text>O-phospho-L-serine + H2O = L-serine + phosphate</text>
        <dbReference type="Rhea" id="RHEA:21208"/>
        <dbReference type="ChEBI" id="CHEBI:15377"/>
        <dbReference type="ChEBI" id="CHEBI:33384"/>
        <dbReference type="ChEBI" id="CHEBI:43474"/>
        <dbReference type="ChEBI" id="CHEBI:57524"/>
        <dbReference type="EC" id="3.1.3.3"/>
    </reaction>
</comment>
<comment type="cofactor">
    <cofactor evidence="1">
        <name>Mg(2+)</name>
        <dbReference type="ChEBI" id="CHEBI:18420"/>
    </cofactor>
</comment>
<dbReference type="EMBL" id="WBZB01000022">
    <property type="protein sequence ID" value="KAB3530229.1"/>
    <property type="molecule type" value="Genomic_DNA"/>
</dbReference>
<evidence type="ECO:0000256" key="9">
    <source>
        <dbReference type="ARBA" id="ARBA00023299"/>
    </source>
</evidence>
<dbReference type="InterPro" id="IPR050582">
    <property type="entry name" value="HAD-like_SerB"/>
</dbReference>
<keyword evidence="8" id="KW-0460">Magnesium</keyword>
<dbReference type="GO" id="GO:0036424">
    <property type="term" value="F:L-phosphoserine phosphatase activity"/>
    <property type="evidence" value="ECO:0007669"/>
    <property type="project" value="TreeGrafter"/>
</dbReference>
<dbReference type="RefSeq" id="WP_151865714.1">
    <property type="nucleotide sequence ID" value="NZ_WBZB01000022.1"/>
</dbReference>
<dbReference type="InterPro" id="IPR006385">
    <property type="entry name" value="HAD_hydro_SerB1"/>
</dbReference>
<dbReference type="GO" id="GO:0000287">
    <property type="term" value="F:magnesium ion binding"/>
    <property type="evidence" value="ECO:0007669"/>
    <property type="project" value="TreeGrafter"/>
</dbReference>
<dbReference type="GO" id="GO:0005737">
    <property type="term" value="C:cytoplasm"/>
    <property type="evidence" value="ECO:0007669"/>
    <property type="project" value="TreeGrafter"/>
</dbReference>
<comment type="pathway">
    <text evidence="2">Amino-acid biosynthesis; L-serine biosynthesis; L-serine from 3-phospho-D-glycerate: step 3/3.</text>
</comment>
<comment type="catalytic activity">
    <reaction evidence="11">
        <text>O-phospho-D-serine + H2O = D-serine + phosphate</text>
        <dbReference type="Rhea" id="RHEA:24873"/>
        <dbReference type="ChEBI" id="CHEBI:15377"/>
        <dbReference type="ChEBI" id="CHEBI:35247"/>
        <dbReference type="ChEBI" id="CHEBI:43474"/>
        <dbReference type="ChEBI" id="CHEBI:58680"/>
        <dbReference type="EC" id="3.1.3.3"/>
    </reaction>
</comment>
<dbReference type="Pfam" id="PF12710">
    <property type="entry name" value="HAD"/>
    <property type="match status" value="1"/>
</dbReference>
<accession>A0A833HPW8</accession>
<evidence type="ECO:0000256" key="5">
    <source>
        <dbReference type="ARBA" id="ARBA00022605"/>
    </source>
</evidence>
<dbReference type="InterPro" id="IPR036412">
    <property type="entry name" value="HAD-like_sf"/>
</dbReference>
<dbReference type="GO" id="GO:0006564">
    <property type="term" value="P:L-serine biosynthetic process"/>
    <property type="evidence" value="ECO:0007669"/>
    <property type="project" value="UniProtKB-KW"/>
</dbReference>
<evidence type="ECO:0000313" key="12">
    <source>
        <dbReference type="EMBL" id="KAB3530229.1"/>
    </source>
</evidence>
<evidence type="ECO:0000256" key="8">
    <source>
        <dbReference type="ARBA" id="ARBA00022842"/>
    </source>
</evidence>